<keyword evidence="5" id="KW-1185">Reference proteome</keyword>
<dbReference type="eggNOG" id="COG0526">
    <property type="taxonomic scope" value="Bacteria"/>
</dbReference>
<dbReference type="SUPFAM" id="SSF52833">
    <property type="entry name" value="Thioredoxin-like"/>
    <property type="match status" value="1"/>
</dbReference>
<dbReference type="Proteomes" id="UP000002008">
    <property type="component" value="Chromosome"/>
</dbReference>
<dbReference type="AlphaFoldDB" id="A9WAP3"/>
<gene>
    <name evidence="4" type="ordered locus">Caur_0014</name>
</gene>
<protein>
    <submittedName>
        <fullName evidence="4">Redox-active disulfide protein 2</fullName>
    </submittedName>
</protein>
<dbReference type="InterPro" id="IPR012336">
    <property type="entry name" value="Thioredoxin-like_fold"/>
</dbReference>
<dbReference type="PANTHER" id="PTHR36450">
    <property type="entry name" value="THIOREDOXIN"/>
    <property type="match status" value="1"/>
</dbReference>
<dbReference type="EnsemblBacteria" id="ABY33271">
    <property type="protein sequence ID" value="ABY33271"/>
    <property type="gene ID" value="Caur_0014"/>
</dbReference>
<feature type="domain" description="Thioredoxin-like fold" evidence="3">
    <location>
        <begin position="3"/>
        <end position="76"/>
    </location>
</feature>
<dbReference type="NCBIfam" id="TIGR00412">
    <property type="entry name" value="redox_disulf_2"/>
    <property type="match status" value="1"/>
</dbReference>
<dbReference type="RefSeq" id="WP_012255927.1">
    <property type="nucleotide sequence ID" value="NC_010175.1"/>
</dbReference>
<feature type="disulfide bond" description="Redox-active" evidence="2">
    <location>
        <begin position="11"/>
        <end position="14"/>
    </location>
</feature>
<dbReference type="EMBL" id="CP000909">
    <property type="protein sequence ID" value="ABY33271.1"/>
    <property type="molecule type" value="Genomic_DNA"/>
</dbReference>
<dbReference type="InParanoid" id="A9WAP3"/>
<sequence>MVSVKVLGPGCANCRKLEERVRHVIRQHQLEAEIEKVTDYAQIMRWNVMRTPGLVVNDVLVAAGRIPSEEEIAGWLR</sequence>
<dbReference type="PATRIC" id="fig|324602.8.peg.16"/>
<dbReference type="PANTHER" id="PTHR36450:SF1">
    <property type="entry name" value="THIOREDOXIN"/>
    <property type="match status" value="1"/>
</dbReference>
<dbReference type="STRING" id="324602.Caur_0014"/>
<evidence type="ECO:0000256" key="2">
    <source>
        <dbReference type="PIRSR" id="PIRSR037031-51"/>
    </source>
</evidence>
<dbReference type="PIRSF" id="PIRSF037031">
    <property type="entry name" value="Redox_disulphide_2"/>
    <property type="match status" value="1"/>
</dbReference>
<organism evidence="4 5">
    <name type="scientific">Chloroflexus aurantiacus (strain ATCC 29366 / DSM 635 / J-10-fl)</name>
    <dbReference type="NCBI Taxonomy" id="324602"/>
    <lineage>
        <taxon>Bacteria</taxon>
        <taxon>Bacillati</taxon>
        <taxon>Chloroflexota</taxon>
        <taxon>Chloroflexia</taxon>
        <taxon>Chloroflexales</taxon>
        <taxon>Chloroflexineae</taxon>
        <taxon>Chloroflexaceae</taxon>
        <taxon>Chloroflexus</taxon>
    </lineage>
</organism>
<reference evidence="5" key="1">
    <citation type="journal article" date="2011" name="BMC Genomics">
        <title>Complete genome sequence of the filamentous anoxygenic phototrophic bacterium Chloroflexus aurantiacus.</title>
        <authorList>
            <person name="Tang K.H."/>
            <person name="Barry K."/>
            <person name="Chertkov O."/>
            <person name="Dalin E."/>
            <person name="Han C.S."/>
            <person name="Hauser L.J."/>
            <person name="Honchak B.M."/>
            <person name="Karbach L.E."/>
            <person name="Land M.L."/>
            <person name="Lapidus A."/>
            <person name="Larimer F.W."/>
            <person name="Mikhailova N."/>
            <person name="Pitluck S."/>
            <person name="Pierson B.K."/>
            <person name="Blankenship R.E."/>
        </authorList>
    </citation>
    <scope>NUCLEOTIDE SEQUENCE [LARGE SCALE GENOMIC DNA]</scope>
    <source>
        <strain evidence="5">ATCC 29366 / DSM 635 / J-10-fl</strain>
    </source>
</reference>
<proteinExistence type="predicted"/>
<feature type="active site" description="Nucleophile" evidence="1">
    <location>
        <position position="11"/>
    </location>
</feature>
<accession>A9WAP3</accession>
<keyword evidence="2" id="KW-0676">Redox-active center</keyword>
<evidence type="ECO:0000313" key="5">
    <source>
        <dbReference type="Proteomes" id="UP000002008"/>
    </source>
</evidence>
<dbReference type="InterPro" id="IPR005243">
    <property type="entry name" value="THIRX-like_proc"/>
</dbReference>
<evidence type="ECO:0000259" key="3">
    <source>
        <dbReference type="Pfam" id="PF13192"/>
    </source>
</evidence>
<dbReference type="InterPro" id="IPR036249">
    <property type="entry name" value="Thioredoxin-like_sf"/>
</dbReference>
<dbReference type="Gene3D" id="3.40.30.10">
    <property type="entry name" value="Glutaredoxin"/>
    <property type="match status" value="1"/>
</dbReference>
<dbReference type="Pfam" id="PF13192">
    <property type="entry name" value="Thioredoxin_3"/>
    <property type="match status" value="1"/>
</dbReference>
<evidence type="ECO:0000256" key="1">
    <source>
        <dbReference type="PIRSR" id="PIRSR037031-50"/>
    </source>
</evidence>
<keyword evidence="2" id="KW-1015">Disulfide bond</keyword>
<dbReference type="HOGENOM" id="CLU_090389_18_2_0"/>
<feature type="active site" description="Nucleophile" evidence="1">
    <location>
        <position position="14"/>
    </location>
</feature>
<name>A9WAP3_CHLAA</name>
<evidence type="ECO:0000313" key="4">
    <source>
        <dbReference type="EMBL" id="ABY33271.1"/>
    </source>
</evidence>
<dbReference type="KEGG" id="cau:Caur_0014"/>